<evidence type="ECO:0000259" key="17">
    <source>
        <dbReference type="PROSITE" id="PS50222"/>
    </source>
</evidence>
<keyword evidence="10 14" id="KW-0067">ATP-binding</keyword>
<dbReference type="PANTHER" id="PTHR24349">
    <property type="entry name" value="SERINE/THREONINE-PROTEIN KINASE"/>
    <property type="match status" value="1"/>
</dbReference>
<evidence type="ECO:0000256" key="15">
    <source>
        <dbReference type="SAM" id="MobiDB-lite"/>
    </source>
</evidence>
<name>A0AAV9XZN0_9CRYT</name>
<evidence type="ECO:0000256" key="10">
    <source>
        <dbReference type="ARBA" id="ARBA00022840"/>
    </source>
</evidence>
<evidence type="ECO:0000256" key="9">
    <source>
        <dbReference type="ARBA" id="ARBA00022837"/>
    </source>
</evidence>
<dbReference type="InterPro" id="IPR000719">
    <property type="entry name" value="Prot_kinase_dom"/>
</dbReference>
<dbReference type="Gene3D" id="1.10.510.10">
    <property type="entry name" value="Transferase(Phosphotransferase) domain 1"/>
    <property type="match status" value="1"/>
</dbReference>
<dbReference type="Gene3D" id="1.10.238.10">
    <property type="entry name" value="EF-hand"/>
    <property type="match status" value="2"/>
</dbReference>
<evidence type="ECO:0000256" key="5">
    <source>
        <dbReference type="ARBA" id="ARBA00022723"/>
    </source>
</evidence>
<evidence type="ECO:0000256" key="8">
    <source>
        <dbReference type="ARBA" id="ARBA00022777"/>
    </source>
</evidence>
<comment type="similarity">
    <text evidence="11">Belongs to the protein kinase superfamily. Ser/Thr protein kinase family. CDPK subfamily.</text>
</comment>
<evidence type="ECO:0000313" key="18">
    <source>
        <dbReference type="EMBL" id="KAK6590057.1"/>
    </source>
</evidence>
<gene>
    <name evidence="18" type="ORF">RS030_192769</name>
</gene>
<keyword evidence="7 14" id="KW-0547">Nucleotide-binding</keyword>
<feature type="domain" description="EF-hand" evidence="17">
    <location>
        <begin position="604"/>
        <end position="639"/>
    </location>
</feature>
<dbReference type="SUPFAM" id="SSF47473">
    <property type="entry name" value="EF-hand"/>
    <property type="match status" value="1"/>
</dbReference>
<dbReference type="SUPFAM" id="SSF56112">
    <property type="entry name" value="Protein kinase-like (PK-like)"/>
    <property type="match status" value="1"/>
</dbReference>
<dbReference type="Pfam" id="PF13499">
    <property type="entry name" value="EF-hand_7"/>
    <property type="match status" value="1"/>
</dbReference>
<dbReference type="Gene3D" id="3.30.200.20">
    <property type="entry name" value="Phosphorylase Kinase, domain 1"/>
    <property type="match status" value="1"/>
</dbReference>
<keyword evidence="8 18" id="KW-0418">Kinase</keyword>
<keyword evidence="19" id="KW-1185">Reference proteome</keyword>
<dbReference type="GO" id="GO:0004674">
    <property type="term" value="F:protein serine/threonine kinase activity"/>
    <property type="evidence" value="ECO:0007669"/>
    <property type="project" value="UniProtKB-KW"/>
</dbReference>
<keyword evidence="6" id="KW-0677">Repeat</keyword>
<dbReference type="InterPro" id="IPR008271">
    <property type="entry name" value="Ser/Thr_kinase_AS"/>
</dbReference>
<dbReference type="FunFam" id="3.30.200.20:FF:000315">
    <property type="entry name" value="Calcium-dependent protein kinase 3"/>
    <property type="match status" value="1"/>
</dbReference>
<evidence type="ECO:0000256" key="7">
    <source>
        <dbReference type="ARBA" id="ARBA00022741"/>
    </source>
</evidence>
<keyword evidence="4" id="KW-0808">Transferase</keyword>
<dbReference type="PROSITE" id="PS50222">
    <property type="entry name" value="EF_HAND_2"/>
    <property type="match status" value="2"/>
</dbReference>
<dbReference type="PROSITE" id="PS00108">
    <property type="entry name" value="PROTEIN_KINASE_ST"/>
    <property type="match status" value="1"/>
</dbReference>
<accession>A0AAV9XZN0</accession>
<evidence type="ECO:0000313" key="19">
    <source>
        <dbReference type="Proteomes" id="UP001311799"/>
    </source>
</evidence>
<dbReference type="GO" id="GO:0005524">
    <property type="term" value="F:ATP binding"/>
    <property type="evidence" value="ECO:0007669"/>
    <property type="project" value="UniProtKB-UniRule"/>
</dbReference>
<evidence type="ECO:0000256" key="12">
    <source>
        <dbReference type="ARBA" id="ARBA00047899"/>
    </source>
</evidence>
<dbReference type="GO" id="GO:0005509">
    <property type="term" value="F:calcium ion binding"/>
    <property type="evidence" value="ECO:0007669"/>
    <property type="project" value="InterPro"/>
</dbReference>
<dbReference type="InterPro" id="IPR002048">
    <property type="entry name" value="EF_hand_dom"/>
</dbReference>
<dbReference type="EMBL" id="JAWDEY010000010">
    <property type="protein sequence ID" value="KAK6590057.1"/>
    <property type="molecule type" value="Genomic_DNA"/>
</dbReference>
<dbReference type="InterPro" id="IPR018247">
    <property type="entry name" value="EF_Hand_1_Ca_BS"/>
</dbReference>
<evidence type="ECO:0000256" key="13">
    <source>
        <dbReference type="ARBA" id="ARBA00048679"/>
    </source>
</evidence>
<dbReference type="PROSITE" id="PS00107">
    <property type="entry name" value="PROTEIN_KINASE_ATP"/>
    <property type="match status" value="1"/>
</dbReference>
<dbReference type="PROSITE" id="PS50011">
    <property type="entry name" value="PROTEIN_KINASE_DOM"/>
    <property type="match status" value="1"/>
</dbReference>
<dbReference type="PROSITE" id="PS00018">
    <property type="entry name" value="EF_HAND_1"/>
    <property type="match status" value="2"/>
</dbReference>
<dbReference type="InterPro" id="IPR050205">
    <property type="entry name" value="CDPK_Ser/Thr_kinases"/>
</dbReference>
<dbReference type="SMART" id="SM00054">
    <property type="entry name" value="EFh"/>
    <property type="match status" value="2"/>
</dbReference>
<dbReference type="EC" id="2.7.11.1" evidence="2"/>
<sequence length="824" mass="94561">MDKNLGNGQYGHYRQEINLSDLNSDEYEIDEDGLHSDSNSIGRVGISSSTGRSRTGIEQIGSISEWYRKEGLHVMSVTPPARYANNRKCSSTENYKYKSKFRSTERAKVMCFSPSFKLKFSHNTFVSTGSLLELQKRYELRGVIGQGSYGVVRVAIEILTNTVRAVKIMNKNKIRQINPKDVERIKTEVKIMKKLHHPNITRLYEVYEDEQYICLVMELCHGGHLLDKIETRTQENNETKNKFLVVCPCPECKDESSKYKEGIKEVEITNKEQLVSNIMRQIFSALQYLHNQGICHRDIKPENFLFSSRVGHEIRLVDFGLSKEFYTLNTGEYFGMTTKAGTPYFVAPEILNSTSSSYGPKCDIWSSGVLLHLLLLGVVPFPGVNDSDTISQVLNKNIYFDGSFYNRISPLAKDLLKKLLNRNVSERLDAKMALQHPWITQYNRQNTVELGCDLFPSLSINLNKSEYDRDEKKKFAFPDNNLNTLFGMSTDDLNLFPTSILKSLRSYYVSPLLKKIALTIIARYCPDKWIENLRNVFCKLDTRQIGKIKISDLRTAIQYIAARRELKLPSHHIDLLLDAVDSDGNGEIDYIEFVAAAISPKLASRKDILTLAFKMLDQDEDGYISIRDIKVLINSEKIKLFSETKLSFCNDNSIIDDLNVRIIKDENGDSMISFQGFQDIFRESYERVCKCYHNTNINDDSVLFVCGEDSMDYWYSDLLLINTENENLNQNAMPRYDEKSKINSAILNKRTGFKDFKIEITSKNAKTLKLSDDVEGTDNLVNSTEHNAKLNREIQFKGNACDRKHHGCKKAFELEKTEREKTDY</sequence>
<comment type="catalytic activity">
    <reaction evidence="12">
        <text>L-threonyl-[protein] + ATP = O-phospho-L-threonyl-[protein] + ADP + H(+)</text>
        <dbReference type="Rhea" id="RHEA:46608"/>
        <dbReference type="Rhea" id="RHEA-COMP:11060"/>
        <dbReference type="Rhea" id="RHEA-COMP:11605"/>
        <dbReference type="ChEBI" id="CHEBI:15378"/>
        <dbReference type="ChEBI" id="CHEBI:30013"/>
        <dbReference type="ChEBI" id="CHEBI:30616"/>
        <dbReference type="ChEBI" id="CHEBI:61977"/>
        <dbReference type="ChEBI" id="CHEBI:456216"/>
        <dbReference type="EC" id="2.7.11.1"/>
    </reaction>
</comment>
<comment type="caution">
    <text evidence="18">The sequence shown here is derived from an EMBL/GenBank/DDBJ whole genome shotgun (WGS) entry which is preliminary data.</text>
</comment>
<dbReference type="AlphaFoldDB" id="A0AAV9XZN0"/>
<reference evidence="18 19" key="1">
    <citation type="submission" date="2023-10" db="EMBL/GenBank/DDBJ databases">
        <title>Comparative genomics analysis reveals potential genetic determinants of host preference in Cryptosporidium xiaoi.</title>
        <authorList>
            <person name="Xiao L."/>
            <person name="Li J."/>
        </authorList>
    </citation>
    <scope>NUCLEOTIDE SEQUENCE [LARGE SCALE GENOMIC DNA]</scope>
    <source>
        <strain evidence="18 19">52996</strain>
    </source>
</reference>
<evidence type="ECO:0000259" key="16">
    <source>
        <dbReference type="PROSITE" id="PS50011"/>
    </source>
</evidence>
<evidence type="ECO:0000256" key="11">
    <source>
        <dbReference type="ARBA" id="ARBA00024334"/>
    </source>
</evidence>
<dbReference type="SMART" id="SM00220">
    <property type="entry name" value="S_TKc"/>
    <property type="match status" value="1"/>
</dbReference>
<dbReference type="Pfam" id="PF00069">
    <property type="entry name" value="Pkinase"/>
    <property type="match status" value="1"/>
</dbReference>
<evidence type="ECO:0000256" key="14">
    <source>
        <dbReference type="PROSITE-ProRule" id="PRU10141"/>
    </source>
</evidence>
<dbReference type="Proteomes" id="UP001311799">
    <property type="component" value="Unassembled WGS sequence"/>
</dbReference>
<evidence type="ECO:0000256" key="4">
    <source>
        <dbReference type="ARBA" id="ARBA00022679"/>
    </source>
</evidence>
<protein>
    <recommendedName>
        <fullName evidence="2">non-specific serine/threonine protein kinase</fullName>
        <ecNumber evidence="2">2.7.11.1</ecNumber>
    </recommendedName>
</protein>
<comment type="cofactor">
    <cofactor evidence="1">
        <name>Mg(2+)</name>
        <dbReference type="ChEBI" id="CHEBI:18420"/>
    </cofactor>
</comment>
<dbReference type="InterPro" id="IPR017441">
    <property type="entry name" value="Protein_kinase_ATP_BS"/>
</dbReference>
<comment type="catalytic activity">
    <reaction evidence="13">
        <text>L-seryl-[protein] + ATP = O-phospho-L-seryl-[protein] + ADP + H(+)</text>
        <dbReference type="Rhea" id="RHEA:17989"/>
        <dbReference type="Rhea" id="RHEA-COMP:9863"/>
        <dbReference type="Rhea" id="RHEA-COMP:11604"/>
        <dbReference type="ChEBI" id="CHEBI:15378"/>
        <dbReference type="ChEBI" id="CHEBI:29999"/>
        <dbReference type="ChEBI" id="CHEBI:30616"/>
        <dbReference type="ChEBI" id="CHEBI:83421"/>
        <dbReference type="ChEBI" id="CHEBI:456216"/>
        <dbReference type="EC" id="2.7.11.1"/>
    </reaction>
</comment>
<feature type="domain" description="EF-hand" evidence="17">
    <location>
        <begin position="568"/>
        <end position="603"/>
    </location>
</feature>
<proteinExistence type="inferred from homology"/>
<feature type="region of interest" description="Disordered" evidence="15">
    <location>
        <begin position="29"/>
        <end position="53"/>
    </location>
</feature>
<organism evidence="18 19">
    <name type="scientific">Cryptosporidium xiaoi</name>
    <dbReference type="NCBI Taxonomy" id="659607"/>
    <lineage>
        <taxon>Eukaryota</taxon>
        <taxon>Sar</taxon>
        <taxon>Alveolata</taxon>
        <taxon>Apicomplexa</taxon>
        <taxon>Conoidasida</taxon>
        <taxon>Coccidia</taxon>
        <taxon>Eucoccidiorida</taxon>
        <taxon>Eimeriorina</taxon>
        <taxon>Cryptosporidiidae</taxon>
        <taxon>Cryptosporidium</taxon>
    </lineage>
</organism>
<evidence type="ECO:0000256" key="1">
    <source>
        <dbReference type="ARBA" id="ARBA00001946"/>
    </source>
</evidence>
<feature type="domain" description="Protein kinase" evidence="16">
    <location>
        <begin position="138"/>
        <end position="439"/>
    </location>
</feature>
<evidence type="ECO:0000256" key="2">
    <source>
        <dbReference type="ARBA" id="ARBA00012513"/>
    </source>
</evidence>
<evidence type="ECO:0000256" key="6">
    <source>
        <dbReference type="ARBA" id="ARBA00022737"/>
    </source>
</evidence>
<evidence type="ECO:0000256" key="3">
    <source>
        <dbReference type="ARBA" id="ARBA00022527"/>
    </source>
</evidence>
<feature type="compositionally biased region" description="Low complexity" evidence="15">
    <location>
        <begin position="40"/>
        <end position="53"/>
    </location>
</feature>
<keyword evidence="9" id="KW-0106">Calcium</keyword>
<keyword evidence="3" id="KW-0723">Serine/threonine-protein kinase</keyword>
<feature type="binding site" evidence="14">
    <location>
        <position position="167"/>
    </location>
    <ligand>
        <name>ATP</name>
        <dbReference type="ChEBI" id="CHEBI:30616"/>
    </ligand>
</feature>
<keyword evidence="5" id="KW-0479">Metal-binding</keyword>
<dbReference type="InterPro" id="IPR011009">
    <property type="entry name" value="Kinase-like_dom_sf"/>
</dbReference>
<dbReference type="InterPro" id="IPR011992">
    <property type="entry name" value="EF-hand-dom_pair"/>
</dbReference>